<dbReference type="EMBL" id="SNXK01000008">
    <property type="protein sequence ID" value="TDP31602.1"/>
    <property type="molecule type" value="Genomic_DNA"/>
</dbReference>
<dbReference type="AlphaFoldDB" id="A0A4V3CMV7"/>
<evidence type="ECO:0000313" key="2">
    <source>
        <dbReference type="Proteomes" id="UP000295087"/>
    </source>
</evidence>
<evidence type="ECO:0000313" key="1">
    <source>
        <dbReference type="EMBL" id="TDP31602.1"/>
    </source>
</evidence>
<comment type="caution">
    <text evidence="1">The sequence shown here is derived from an EMBL/GenBank/DDBJ whole genome shotgun (WGS) entry which is preliminary data.</text>
</comment>
<gene>
    <name evidence="1" type="ORF">DFR75_108207</name>
</gene>
<dbReference type="Proteomes" id="UP000295087">
    <property type="component" value="Unassembled WGS sequence"/>
</dbReference>
<dbReference type="RefSeq" id="WP_133734214.1">
    <property type="nucleotide sequence ID" value="NZ_JBHXPO010000003.1"/>
</dbReference>
<keyword evidence="2" id="KW-1185">Reference proteome</keyword>
<proteinExistence type="predicted"/>
<reference evidence="1 2" key="1">
    <citation type="submission" date="2019-03" db="EMBL/GenBank/DDBJ databases">
        <title>Genomic Encyclopedia of Type Strains, Phase IV (KMG-IV): sequencing the most valuable type-strain genomes for metagenomic binning, comparative biology and taxonomic classification.</title>
        <authorList>
            <person name="Goeker M."/>
        </authorList>
    </citation>
    <scope>NUCLEOTIDE SEQUENCE [LARGE SCALE GENOMIC DNA]</scope>
    <source>
        <strain evidence="1 2">DSM 44496</strain>
    </source>
</reference>
<protein>
    <submittedName>
        <fullName evidence="1">Uncharacterized protein</fullName>
    </submittedName>
</protein>
<sequence>MSMANATTVQKRVLKALQNQAADSQKLLNTQRASGTEPAAEWTQDFQARATVHSELGAAAIAGGVPVEWIDQARERGTKGIRWNTNLFLRRAAPVDREALIDNLRTDIEHLARFTGIHAAYRPIAAAQNSDTTKVDDTLDTLWRRSAQLGVLLRVEADEARQLWAHDTWIETAASAAAGLDEAGLAHQWRAIAATDISSYAVQARALAEAGIEPDSRIAPPEPSAVLHVLGDNHLRVIGLFSHAPGAQIDAAIGATGAYAHDLDNDAWTTQPVFSDPQTNYPGIEP</sequence>
<organism evidence="1 2">
    <name type="scientific">Nocardia ignorata</name>
    <dbReference type="NCBI Taxonomy" id="145285"/>
    <lineage>
        <taxon>Bacteria</taxon>
        <taxon>Bacillati</taxon>
        <taxon>Actinomycetota</taxon>
        <taxon>Actinomycetes</taxon>
        <taxon>Mycobacteriales</taxon>
        <taxon>Nocardiaceae</taxon>
        <taxon>Nocardia</taxon>
    </lineage>
</organism>
<name>A0A4V3CMV7_NOCIG</name>
<accession>A0A4V3CMV7</accession>